<keyword evidence="1" id="KW-1185">Reference proteome</keyword>
<protein>
    <submittedName>
        <fullName evidence="2">Uncharacterized protein LOC111012477</fullName>
    </submittedName>
</protein>
<dbReference type="GeneID" id="111012477"/>
<dbReference type="AlphaFoldDB" id="A0A6J1CKN5"/>
<dbReference type="PANTHER" id="PTHR35131:SF1">
    <property type="entry name" value="EXPRESSED PROTEIN"/>
    <property type="match status" value="1"/>
</dbReference>
<dbReference type="KEGG" id="mcha:111012477"/>
<proteinExistence type="predicted"/>
<name>A0A6J1CKN5_MOMCH</name>
<reference evidence="2" key="1">
    <citation type="submission" date="2025-08" db="UniProtKB">
        <authorList>
            <consortium name="RefSeq"/>
        </authorList>
    </citation>
    <scope>IDENTIFICATION</scope>
    <source>
        <strain evidence="2">OHB3-1</strain>
    </source>
</reference>
<dbReference type="PANTHER" id="PTHR35131">
    <property type="entry name" value="EXPRESSED PROTEIN"/>
    <property type="match status" value="1"/>
</dbReference>
<sequence length="124" mass="13859">MYKGISTSRSFSEKMGSVAPLAIGTRGTVGSLVMKEIEYFTKLELERHGGSQRITAEASRRGDSKPSFWLLSSTWKWKKRRSGSTNGILPNICSAVELSKSNRFNGIPGFGYRILKEDVNYFTI</sequence>
<dbReference type="RefSeq" id="XP_022142335.1">
    <property type="nucleotide sequence ID" value="XM_022286643.1"/>
</dbReference>
<accession>A0A6J1CKN5</accession>
<evidence type="ECO:0000313" key="1">
    <source>
        <dbReference type="Proteomes" id="UP000504603"/>
    </source>
</evidence>
<evidence type="ECO:0000313" key="2">
    <source>
        <dbReference type="RefSeq" id="XP_022142335.1"/>
    </source>
</evidence>
<gene>
    <name evidence="2" type="primary">LOC111012477</name>
</gene>
<dbReference type="Proteomes" id="UP000504603">
    <property type="component" value="Unplaced"/>
</dbReference>
<organism evidence="1 2">
    <name type="scientific">Momordica charantia</name>
    <name type="common">Bitter gourd</name>
    <name type="synonym">Balsam pear</name>
    <dbReference type="NCBI Taxonomy" id="3673"/>
    <lineage>
        <taxon>Eukaryota</taxon>
        <taxon>Viridiplantae</taxon>
        <taxon>Streptophyta</taxon>
        <taxon>Embryophyta</taxon>
        <taxon>Tracheophyta</taxon>
        <taxon>Spermatophyta</taxon>
        <taxon>Magnoliopsida</taxon>
        <taxon>eudicotyledons</taxon>
        <taxon>Gunneridae</taxon>
        <taxon>Pentapetalae</taxon>
        <taxon>rosids</taxon>
        <taxon>fabids</taxon>
        <taxon>Cucurbitales</taxon>
        <taxon>Cucurbitaceae</taxon>
        <taxon>Momordiceae</taxon>
        <taxon>Momordica</taxon>
    </lineage>
</organism>
<dbReference type="OrthoDB" id="783264at2759"/>